<comment type="pathway">
    <text evidence="11">Sulfur metabolism; glutathione metabolism.</text>
</comment>
<feature type="binding site" evidence="10">
    <location>
        <position position="493"/>
    </location>
    <ligand>
        <name>L-glutamate</name>
        <dbReference type="ChEBI" id="CHEBI:29985"/>
    </ligand>
</feature>
<keyword evidence="5 11" id="KW-0378">Hydrolase</keyword>
<feature type="binding site" evidence="10">
    <location>
        <begin position="418"/>
        <end position="420"/>
    </location>
    <ligand>
        <name>L-glutamate</name>
        <dbReference type="ChEBI" id="CHEBI:29985"/>
    </ligand>
</feature>
<comment type="subunit">
    <text evidence="11">This enzyme consists of two polypeptide chains, which are synthesized in precursor form from a single polypeptide.</text>
</comment>
<keyword evidence="6 11" id="KW-0865">Zymogen</keyword>
<dbReference type="GO" id="GO:0016829">
    <property type="term" value="F:lyase activity"/>
    <property type="evidence" value="ECO:0007669"/>
    <property type="project" value="UniProtKB-KW"/>
</dbReference>
<evidence type="ECO:0000256" key="10">
    <source>
        <dbReference type="PIRSR" id="PIRSR600101-2"/>
    </source>
</evidence>
<dbReference type="Gene3D" id="3.60.20.40">
    <property type="match status" value="1"/>
</dbReference>
<dbReference type="UniPathway" id="UPA00204"/>
<feature type="chain" id="PRO_5002943226" description="Glutathione hydrolase proenzyme" evidence="12">
    <location>
        <begin position="51"/>
        <end position="603"/>
    </location>
</feature>
<evidence type="ECO:0000256" key="11">
    <source>
        <dbReference type="RuleBase" id="RU368036"/>
    </source>
</evidence>
<evidence type="ECO:0000256" key="1">
    <source>
        <dbReference type="ARBA" id="ARBA00001049"/>
    </source>
</evidence>
<dbReference type="GO" id="GO:0036374">
    <property type="term" value="F:glutathione hydrolase activity"/>
    <property type="evidence" value="ECO:0007669"/>
    <property type="project" value="UniProtKB-UniRule"/>
</dbReference>
<evidence type="ECO:0000313" key="13">
    <source>
        <dbReference type="EMBL" id="EEQ94204.1"/>
    </source>
</evidence>
<dbReference type="PROSITE" id="PS00462">
    <property type="entry name" value="G_GLU_TRANSPEPTIDASE"/>
    <property type="match status" value="1"/>
</dbReference>
<evidence type="ECO:0000256" key="5">
    <source>
        <dbReference type="ARBA" id="ARBA00022801"/>
    </source>
</evidence>
<dbReference type="MEROPS" id="T03.001"/>
<dbReference type="InterPro" id="IPR043137">
    <property type="entry name" value="GGT_ssub_C"/>
</dbReference>
<sequence>MLLGKILQTLWSCLPSGRTQGRKDMQHYRLKSLSLAAAIAVAGHLPSAYAASPAPAEGQNGMVVTAQHLASQVGIDVLKNGGNAVDAAVAVGYALAVVYPTAGNLGGGGFMTIRFKDGKSTFLDFRERAPLAATKTMYLDKDGKPVDGASTETYLAIGVPGTVAGLEEAREKYGTRKREELIDPALKLAKNGFTLELGDILSFADGNERLAKDPAAASIFLKDGKPLPLGEKLVQPDLAKSLSAISEKGPAAFYQGDIADLIVKSSKEHGGILAKADFEQYKVRELEPVKCSYRGYDIVSSPPPSSGGLIICEILNVLEGYPISYLGYGSAETTRLMVEAMRHAYVDRNTALGDPDFIDNPIEKLTSKAYAAEIRSRIDPYRAGVSEALKPAEFKESNETTHYSIVDKDGNAVAVTYTLNGSFGTAKVAEGTGILLNNEMDDFTIKPGVANLYGLIQGEANAIEPRKSPLSSMSPTIVSKDGKPFMVIGSPGGSRIITITLEAIMNVIDHGMDIQEAIDAPRIHHQWLPDRVYMEANALSPDTIRLLTGMGYTVGEDHNWPVWGEAAGILVGGKNMAAIEKGGDNRYYGAIDSRAVAGAAIGY</sequence>
<comment type="catalytic activity">
    <reaction evidence="1 11">
        <text>an S-substituted glutathione + H2O = an S-substituted L-cysteinylglycine + L-glutamate</text>
        <dbReference type="Rhea" id="RHEA:59468"/>
        <dbReference type="ChEBI" id="CHEBI:15377"/>
        <dbReference type="ChEBI" id="CHEBI:29985"/>
        <dbReference type="ChEBI" id="CHEBI:90779"/>
        <dbReference type="ChEBI" id="CHEBI:143103"/>
        <dbReference type="EC" id="3.4.19.13"/>
    </reaction>
</comment>
<keyword evidence="13" id="KW-0456">Lyase</keyword>
<keyword evidence="7 11" id="KW-0012">Acyltransferase</keyword>
<reference evidence="13 14" key="1">
    <citation type="submission" date="2009-05" db="EMBL/GenBank/DDBJ databases">
        <authorList>
            <person name="Setubal J.C."/>
            <person name="Boyle S."/>
            <person name="Crasta O.R."/>
            <person name="Gillespie J.J."/>
            <person name="Kenyon R.W."/>
            <person name="Lu J."/>
            <person name="Mane S."/>
            <person name="Nagrani S."/>
            <person name="Shallom J.M."/>
            <person name="Shallom S."/>
            <person name="Shukla M."/>
            <person name="Snyder E.E."/>
            <person name="Sobral B.W."/>
            <person name="Wattam A.R."/>
            <person name="Will R."/>
            <person name="Williams K."/>
            <person name="Yoo H."/>
            <person name="Munk C."/>
            <person name="Tapia R."/>
            <person name="Green L."/>
            <person name="Rogers Y."/>
            <person name="Detter J.C."/>
            <person name="Bruce D."/>
            <person name="Brettin T.S."/>
            <person name="Tsolis R."/>
        </authorList>
    </citation>
    <scope>NUCLEOTIDE SEQUENCE [LARGE SCALE GENOMIC DNA]</scope>
    <source>
        <strain evidence="13 14">LMG 3301</strain>
    </source>
</reference>
<dbReference type="InterPro" id="IPR029055">
    <property type="entry name" value="Ntn_hydrolases_N"/>
</dbReference>
<feature type="binding site" evidence="10">
    <location>
        <position position="442"/>
    </location>
    <ligand>
        <name>L-glutamate</name>
        <dbReference type="ChEBI" id="CHEBI:29985"/>
    </ligand>
</feature>
<dbReference type="GO" id="GO:0103068">
    <property type="term" value="F:leukotriene C4 gamma-glutamyl transferase activity"/>
    <property type="evidence" value="ECO:0007669"/>
    <property type="project" value="UniProtKB-EC"/>
</dbReference>
<name>C4WP95_9HYPH</name>
<evidence type="ECO:0000256" key="6">
    <source>
        <dbReference type="ARBA" id="ARBA00023145"/>
    </source>
</evidence>
<comment type="similarity">
    <text evidence="3 11">Belongs to the gamma-glutamyltransferase family.</text>
</comment>
<dbReference type="EMBL" id="ACQA01000002">
    <property type="protein sequence ID" value="EEQ94204.1"/>
    <property type="molecule type" value="Genomic_DNA"/>
</dbReference>
<dbReference type="AlphaFoldDB" id="C4WP95"/>
<comment type="PTM">
    <text evidence="11">Cleaved by autocatalysis into a large and a small subunit.</text>
</comment>
<feature type="active site" description="Nucleophile" evidence="9">
    <location>
        <position position="400"/>
    </location>
</feature>
<dbReference type="EC" id="2.3.2.2" evidence="11"/>
<dbReference type="PANTHER" id="PTHR43199:SF1">
    <property type="entry name" value="GLUTATHIONE HYDROLASE PROENZYME"/>
    <property type="match status" value="1"/>
</dbReference>
<evidence type="ECO:0000256" key="12">
    <source>
        <dbReference type="SAM" id="SignalP"/>
    </source>
</evidence>
<organism evidence="13 14">
    <name type="scientific">Brucella intermedia LMG 3301</name>
    <dbReference type="NCBI Taxonomy" id="641118"/>
    <lineage>
        <taxon>Bacteria</taxon>
        <taxon>Pseudomonadati</taxon>
        <taxon>Pseudomonadota</taxon>
        <taxon>Alphaproteobacteria</taxon>
        <taxon>Hyphomicrobiales</taxon>
        <taxon>Brucellaceae</taxon>
        <taxon>Brucella/Ochrobactrum group</taxon>
        <taxon>Brucella</taxon>
    </lineage>
</organism>
<feature type="signal peptide" evidence="12">
    <location>
        <begin position="1"/>
        <end position="50"/>
    </location>
</feature>
<comment type="catalytic activity">
    <reaction evidence="8 11">
        <text>an N-terminal (5-L-glutamyl)-[peptide] + an alpha-amino acid = 5-L-glutamyl amino acid + an N-terminal L-alpha-aminoacyl-[peptide]</text>
        <dbReference type="Rhea" id="RHEA:23904"/>
        <dbReference type="Rhea" id="RHEA-COMP:9780"/>
        <dbReference type="Rhea" id="RHEA-COMP:9795"/>
        <dbReference type="ChEBI" id="CHEBI:77644"/>
        <dbReference type="ChEBI" id="CHEBI:78597"/>
        <dbReference type="ChEBI" id="CHEBI:78599"/>
        <dbReference type="ChEBI" id="CHEBI:78608"/>
        <dbReference type="EC" id="2.3.2.2"/>
    </reaction>
</comment>
<comment type="caution">
    <text evidence="13">The sequence shown here is derived from an EMBL/GenBank/DDBJ whole genome shotgun (WGS) entry which is preliminary data.</text>
</comment>
<gene>
    <name evidence="13" type="primary">ggt</name>
    <name evidence="13" type="ORF">OINT_2001424</name>
</gene>
<dbReference type="NCBIfam" id="TIGR00066">
    <property type="entry name" value="g_glut_trans"/>
    <property type="match status" value="1"/>
</dbReference>
<dbReference type="GO" id="GO:0006751">
    <property type="term" value="P:glutathione catabolic process"/>
    <property type="evidence" value="ECO:0007669"/>
    <property type="project" value="UniProtKB-UniRule"/>
</dbReference>
<keyword evidence="12" id="KW-0732">Signal</keyword>
<dbReference type="PANTHER" id="PTHR43199">
    <property type="entry name" value="GLUTATHIONE HYDROLASE"/>
    <property type="match status" value="1"/>
</dbReference>
<dbReference type="InterPro" id="IPR043138">
    <property type="entry name" value="GGT_lsub"/>
</dbReference>
<evidence type="ECO:0000256" key="8">
    <source>
        <dbReference type="ARBA" id="ARBA00047417"/>
    </source>
</evidence>
<dbReference type="Gene3D" id="1.10.246.130">
    <property type="match status" value="1"/>
</dbReference>
<comment type="catalytic activity">
    <reaction evidence="2 11">
        <text>glutathione + H2O = L-cysteinylglycine + L-glutamate</text>
        <dbReference type="Rhea" id="RHEA:28807"/>
        <dbReference type="ChEBI" id="CHEBI:15377"/>
        <dbReference type="ChEBI" id="CHEBI:29985"/>
        <dbReference type="ChEBI" id="CHEBI:57925"/>
        <dbReference type="ChEBI" id="CHEBI:61694"/>
        <dbReference type="EC" id="3.4.19.13"/>
    </reaction>
</comment>
<evidence type="ECO:0000256" key="2">
    <source>
        <dbReference type="ARBA" id="ARBA00001089"/>
    </source>
</evidence>
<evidence type="ECO:0000256" key="9">
    <source>
        <dbReference type="PIRSR" id="PIRSR600101-1"/>
    </source>
</evidence>
<accession>C4WP95</accession>
<dbReference type="PRINTS" id="PR01210">
    <property type="entry name" value="GGTRANSPTASE"/>
</dbReference>
<dbReference type="InterPro" id="IPR055262">
    <property type="entry name" value="GGT_CS"/>
</dbReference>
<feature type="binding site" evidence="10">
    <location>
        <position position="126"/>
    </location>
    <ligand>
        <name>L-glutamate</name>
        <dbReference type="ChEBI" id="CHEBI:29985"/>
    </ligand>
</feature>
<protein>
    <recommendedName>
        <fullName evidence="11">Glutathione hydrolase proenzyme</fullName>
        <ecNumber evidence="11">2.3.2.2</ecNumber>
        <ecNumber evidence="11">3.4.19.13</ecNumber>
    </recommendedName>
    <component>
        <recommendedName>
            <fullName evidence="11">Glutathione hydrolase large chain</fullName>
        </recommendedName>
    </component>
    <component>
        <recommendedName>
            <fullName evidence="11">Glutathione hydrolase small chain</fullName>
        </recommendedName>
    </component>
</protein>
<dbReference type="Proteomes" id="UP000004386">
    <property type="component" value="Unassembled WGS sequence"/>
</dbReference>
<proteinExistence type="inferred from homology"/>
<dbReference type="Pfam" id="PF01019">
    <property type="entry name" value="G_glu_transpept"/>
    <property type="match status" value="1"/>
</dbReference>
<evidence type="ECO:0000256" key="7">
    <source>
        <dbReference type="ARBA" id="ARBA00023315"/>
    </source>
</evidence>
<dbReference type="SUPFAM" id="SSF56235">
    <property type="entry name" value="N-terminal nucleophile aminohydrolases (Ntn hydrolases)"/>
    <property type="match status" value="1"/>
</dbReference>
<dbReference type="EC" id="3.4.19.13" evidence="11"/>
<evidence type="ECO:0000256" key="4">
    <source>
        <dbReference type="ARBA" id="ARBA00022679"/>
    </source>
</evidence>
<dbReference type="InterPro" id="IPR000101">
    <property type="entry name" value="GGT_peptidase"/>
</dbReference>
<dbReference type="InterPro" id="IPR051792">
    <property type="entry name" value="GGT_bact"/>
</dbReference>
<keyword evidence="4 11" id="KW-0808">Transferase</keyword>
<evidence type="ECO:0000313" key="14">
    <source>
        <dbReference type="Proteomes" id="UP000004386"/>
    </source>
</evidence>
<evidence type="ECO:0000256" key="3">
    <source>
        <dbReference type="ARBA" id="ARBA00009381"/>
    </source>
</evidence>
<feature type="binding site" evidence="10">
    <location>
        <begin position="471"/>
        <end position="472"/>
    </location>
    <ligand>
        <name>L-glutamate</name>
        <dbReference type="ChEBI" id="CHEBI:29985"/>
    </ligand>
</feature>
<dbReference type="GO" id="GO:0006750">
    <property type="term" value="P:glutathione biosynthetic process"/>
    <property type="evidence" value="ECO:0007669"/>
    <property type="project" value="UniProtKB-KW"/>
</dbReference>
<keyword evidence="11" id="KW-0317">Glutathione biosynthesis</keyword>
<dbReference type="HOGENOM" id="CLU_014813_0_3_5"/>